<evidence type="ECO:0000256" key="1">
    <source>
        <dbReference type="ARBA" id="ARBA00022722"/>
    </source>
</evidence>
<dbReference type="SUPFAM" id="SSF52980">
    <property type="entry name" value="Restriction endonuclease-like"/>
    <property type="match status" value="1"/>
</dbReference>
<sequence length="1121" mass="123876">MNVMNDATARQVQAANPHYSTWLAANAGSGKTRVLTDRVARLLLTGVEPQHILCLTYTKAAASEMQNRLFKRLGEWAMLDAASLQQQLEELGEAGEINAERLGHARTLFARAIETPGGLKIQTIHSFCGGLLRRFPLEAGVSPGFAEMEERASEILRIDVLEQMSEQVPDLLARVADHLDESMLGGFTASVVSNLDRLRDHPGQDAIWQTFDLPSGYTESDLRADAFIGGETELIGELVPLLLGSGANDSKAGAKLRGFHVDNADAFDVLENVLLTGAGAKEPFTAKIDAFPTKGLRTNGAAHLMDRLNALMLRIEDTRARRLSLLAARKSLILHDFAADFLRRYESAKQLRGALDFDDLIRKARMLLTDPAVAQWVLYRLDGGIDHILVDEAQDTSPQQWAVIEALAQEFTSGEGARSDVERTIFVVGDKKQSIYSFQGADPEAFDRMQDEFRGKLETVGALFQSLELEYSFRSSVAVLGSVDKVFKGPLSKQVGQDATHRAFKSALPGRVDLWPFYEADKDKEEDTPWYDPVDRTSASSPEILLARDVAREIRRMVDDKVLLPDEAKSTTGLRPVRPGDFLILVQKRAGALFSELIRACKAEGLPIAGADRLKVGAELAVRDLGALLAFLALPEDDLALATALRSPLFGWTEQELYTLAHHREPGRFLYQDLRERSLDDPTAAVLKDLRDKSDFLRPFDLIERILTYHNGRHNLLSRLGAEAEDGINALLSQALKYEQQNVPDLTGFLTWMQTEDLVIKRQIDDANDEIRVMTVHGSKGLEAPIVILPDTGKRKAPDAPKLLDMGTAYAWGGNAQTRTQEMAERSKASVERTSDENFRLLYVAMTRAEKWLIVAGAKDKGKWPDSWYSIVEHAMQDMEAKTHSFDLGPGPGQRLEHGDWTSLPQIDVPLPEQAIVDVPPYARMVPDAPVMPPRPLIGSDLGGAKALRGEGQDEETAKTYGSMVHQLLEVLPDHPRDRWEEISARLMTGKDGALAALAEGEAISVLEHPALQYVFAPDTLAEVALTAQINGQTLHGIVDRLIVTDHFIEVIDFKTHRTLPQSADQTPEAILRQMAAYSEGLRQVYPGRDIRVSVLWTASAVLMPIPDTTLREALNRVGVA</sequence>
<dbReference type="NCBIfam" id="TIGR02784">
    <property type="entry name" value="addA_alphas"/>
    <property type="match status" value="1"/>
</dbReference>
<keyword evidence="7 15" id="KW-0067">ATP-binding</keyword>
<keyword evidence="10" id="KW-0413">Isomerase</keyword>
<dbReference type="Gene3D" id="3.90.320.10">
    <property type="match status" value="1"/>
</dbReference>
<evidence type="ECO:0000259" key="17">
    <source>
        <dbReference type="PROSITE" id="PS51217"/>
    </source>
</evidence>
<dbReference type="GO" id="GO:0003677">
    <property type="term" value="F:DNA binding"/>
    <property type="evidence" value="ECO:0007669"/>
    <property type="project" value="UniProtKB-KW"/>
</dbReference>
<evidence type="ECO:0000256" key="4">
    <source>
        <dbReference type="ARBA" id="ARBA00022801"/>
    </source>
</evidence>
<dbReference type="InterPro" id="IPR027417">
    <property type="entry name" value="P-loop_NTPase"/>
</dbReference>
<feature type="binding site" evidence="15">
    <location>
        <begin position="25"/>
        <end position="32"/>
    </location>
    <ligand>
        <name>ATP</name>
        <dbReference type="ChEBI" id="CHEBI:30616"/>
    </ligand>
</feature>
<dbReference type="Gene3D" id="1.10.486.10">
    <property type="entry name" value="PCRA, domain 4"/>
    <property type="match status" value="1"/>
</dbReference>
<evidence type="ECO:0000256" key="12">
    <source>
        <dbReference type="ARBA" id="ARBA00034808"/>
    </source>
</evidence>
<evidence type="ECO:0000256" key="3">
    <source>
        <dbReference type="ARBA" id="ARBA00022763"/>
    </source>
</evidence>
<dbReference type="Pfam" id="PF00580">
    <property type="entry name" value="UvrD-helicase"/>
    <property type="match status" value="1"/>
</dbReference>
<dbReference type="GO" id="GO:0005829">
    <property type="term" value="C:cytosol"/>
    <property type="evidence" value="ECO:0007669"/>
    <property type="project" value="TreeGrafter"/>
</dbReference>
<comment type="catalytic activity">
    <reaction evidence="11">
        <text>Couples ATP hydrolysis with the unwinding of duplex DNA by translocating in the 3'-5' direction.</text>
        <dbReference type="EC" id="5.6.2.4"/>
    </reaction>
</comment>
<organism evidence="18 19">
    <name type="scientific">Donghicola eburneus</name>
    <dbReference type="NCBI Taxonomy" id="393278"/>
    <lineage>
        <taxon>Bacteria</taxon>
        <taxon>Pseudomonadati</taxon>
        <taxon>Pseudomonadota</taxon>
        <taxon>Alphaproteobacteria</taxon>
        <taxon>Rhodobacterales</taxon>
        <taxon>Roseobacteraceae</taxon>
        <taxon>Donghicola</taxon>
    </lineage>
</organism>
<dbReference type="InterPro" id="IPR014017">
    <property type="entry name" value="DNA_helicase_UvrD-like_C"/>
</dbReference>
<dbReference type="PANTHER" id="PTHR11070">
    <property type="entry name" value="UVRD / RECB / PCRA DNA HELICASE FAMILY MEMBER"/>
    <property type="match status" value="1"/>
</dbReference>
<keyword evidence="2 15" id="KW-0547">Nucleotide-binding</keyword>
<accession>A0A1M4N8A6</accession>
<keyword evidence="19" id="KW-1185">Reference proteome</keyword>
<evidence type="ECO:0000256" key="15">
    <source>
        <dbReference type="PROSITE-ProRule" id="PRU00560"/>
    </source>
</evidence>
<dbReference type="Proteomes" id="UP000184085">
    <property type="component" value="Unassembled WGS sequence"/>
</dbReference>
<keyword evidence="5 15" id="KW-0347">Helicase</keyword>
<keyword evidence="8" id="KW-0238">DNA-binding</keyword>
<evidence type="ECO:0000256" key="6">
    <source>
        <dbReference type="ARBA" id="ARBA00022839"/>
    </source>
</evidence>
<evidence type="ECO:0000256" key="14">
    <source>
        <dbReference type="ARBA" id="ARBA00048988"/>
    </source>
</evidence>
<dbReference type="InterPro" id="IPR014016">
    <property type="entry name" value="UvrD-like_ATP-bd"/>
</dbReference>
<dbReference type="InterPro" id="IPR011604">
    <property type="entry name" value="PDDEXK-like_dom_sf"/>
</dbReference>
<evidence type="ECO:0000256" key="8">
    <source>
        <dbReference type="ARBA" id="ARBA00023125"/>
    </source>
</evidence>
<evidence type="ECO:0000256" key="5">
    <source>
        <dbReference type="ARBA" id="ARBA00022806"/>
    </source>
</evidence>
<dbReference type="PROSITE" id="PS51217">
    <property type="entry name" value="UVRD_HELICASE_CTER"/>
    <property type="match status" value="1"/>
</dbReference>
<keyword evidence="4 15" id="KW-0378">Hydrolase</keyword>
<dbReference type="GO" id="GO:0000725">
    <property type="term" value="P:recombinational repair"/>
    <property type="evidence" value="ECO:0007669"/>
    <property type="project" value="TreeGrafter"/>
</dbReference>
<dbReference type="EMBL" id="FMJB01000064">
    <property type="protein sequence ID" value="SCM69406.1"/>
    <property type="molecule type" value="Genomic_DNA"/>
</dbReference>
<feature type="domain" description="UvrD-like helicase C-terminal" evidence="17">
    <location>
        <begin position="493"/>
        <end position="781"/>
    </location>
</feature>
<keyword evidence="9" id="KW-0234">DNA repair</keyword>
<evidence type="ECO:0000259" key="16">
    <source>
        <dbReference type="PROSITE" id="PS51198"/>
    </source>
</evidence>
<evidence type="ECO:0000256" key="7">
    <source>
        <dbReference type="ARBA" id="ARBA00022840"/>
    </source>
</evidence>
<dbReference type="PANTHER" id="PTHR11070:SF2">
    <property type="entry name" value="ATP-DEPENDENT DNA HELICASE SRS2"/>
    <property type="match status" value="1"/>
</dbReference>
<comment type="catalytic activity">
    <reaction evidence="14">
        <text>ATP + H2O = ADP + phosphate + H(+)</text>
        <dbReference type="Rhea" id="RHEA:13065"/>
        <dbReference type="ChEBI" id="CHEBI:15377"/>
        <dbReference type="ChEBI" id="CHEBI:15378"/>
        <dbReference type="ChEBI" id="CHEBI:30616"/>
        <dbReference type="ChEBI" id="CHEBI:43474"/>
        <dbReference type="ChEBI" id="CHEBI:456216"/>
        <dbReference type="EC" id="5.6.2.4"/>
    </reaction>
</comment>
<evidence type="ECO:0000256" key="10">
    <source>
        <dbReference type="ARBA" id="ARBA00023235"/>
    </source>
</evidence>
<dbReference type="SUPFAM" id="SSF52540">
    <property type="entry name" value="P-loop containing nucleoside triphosphate hydrolases"/>
    <property type="match status" value="1"/>
</dbReference>
<name>A0A1M4N8A6_9RHOB</name>
<protein>
    <recommendedName>
        <fullName evidence="12">DNA 3'-5' helicase</fullName>
        <ecNumber evidence="12">5.6.2.4</ecNumber>
    </recommendedName>
    <alternativeName>
        <fullName evidence="13">DNA 3'-5' helicase II</fullName>
    </alternativeName>
</protein>
<dbReference type="Pfam" id="PF12705">
    <property type="entry name" value="PDDEXK_1"/>
    <property type="match status" value="1"/>
</dbReference>
<evidence type="ECO:0000256" key="13">
    <source>
        <dbReference type="ARBA" id="ARBA00034923"/>
    </source>
</evidence>
<keyword evidence="1" id="KW-0540">Nuclease</keyword>
<dbReference type="EC" id="5.6.2.4" evidence="12"/>
<evidence type="ECO:0000313" key="19">
    <source>
        <dbReference type="Proteomes" id="UP000184085"/>
    </source>
</evidence>
<dbReference type="InterPro" id="IPR011335">
    <property type="entry name" value="Restrct_endonuc-II-like"/>
</dbReference>
<keyword evidence="6" id="KW-0269">Exonuclease</keyword>
<dbReference type="GO" id="GO:0033202">
    <property type="term" value="C:DNA helicase complex"/>
    <property type="evidence" value="ECO:0007669"/>
    <property type="project" value="TreeGrafter"/>
</dbReference>
<feature type="domain" description="UvrD-like helicase ATP-binding" evidence="16">
    <location>
        <begin position="4"/>
        <end position="476"/>
    </location>
</feature>
<gene>
    <name evidence="18" type="ORF">KARMA_3644</name>
</gene>
<dbReference type="GO" id="GO:0043138">
    <property type="term" value="F:3'-5' DNA helicase activity"/>
    <property type="evidence" value="ECO:0007669"/>
    <property type="project" value="UniProtKB-EC"/>
</dbReference>
<keyword evidence="3" id="KW-0227">DNA damage</keyword>
<proteinExistence type="predicted"/>
<dbReference type="PROSITE" id="PS51198">
    <property type="entry name" value="UVRD_HELICASE_ATP_BIND"/>
    <property type="match status" value="1"/>
</dbReference>
<dbReference type="InterPro" id="IPR014151">
    <property type="entry name" value="DNA_helicase_AddA"/>
</dbReference>
<reference evidence="19" key="1">
    <citation type="submission" date="2016-09" db="EMBL/GenBank/DDBJ databases">
        <authorList>
            <person name="Wibberg D."/>
        </authorList>
    </citation>
    <scope>NUCLEOTIDE SEQUENCE [LARGE SCALE GENOMIC DNA]</scope>
</reference>
<dbReference type="Pfam" id="PF13361">
    <property type="entry name" value="UvrD_C"/>
    <property type="match status" value="1"/>
</dbReference>
<dbReference type="InterPro" id="IPR038726">
    <property type="entry name" value="PDDEXK_AddAB-type"/>
</dbReference>
<evidence type="ECO:0000256" key="2">
    <source>
        <dbReference type="ARBA" id="ARBA00022741"/>
    </source>
</evidence>
<evidence type="ECO:0000256" key="9">
    <source>
        <dbReference type="ARBA" id="ARBA00023204"/>
    </source>
</evidence>
<dbReference type="GO" id="GO:0005524">
    <property type="term" value="F:ATP binding"/>
    <property type="evidence" value="ECO:0007669"/>
    <property type="project" value="UniProtKB-UniRule"/>
</dbReference>
<dbReference type="AlphaFoldDB" id="A0A1M4N8A6"/>
<dbReference type="Gene3D" id="3.40.50.300">
    <property type="entry name" value="P-loop containing nucleotide triphosphate hydrolases"/>
    <property type="match status" value="4"/>
</dbReference>
<dbReference type="InterPro" id="IPR000212">
    <property type="entry name" value="DNA_helicase_UvrD/REP"/>
</dbReference>
<evidence type="ECO:0000313" key="18">
    <source>
        <dbReference type="EMBL" id="SCM69406.1"/>
    </source>
</evidence>
<dbReference type="GO" id="GO:0004527">
    <property type="term" value="F:exonuclease activity"/>
    <property type="evidence" value="ECO:0007669"/>
    <property type="project" value="UniProtKB-KW"/>
</dbReference>
<evidence type="ECO:0000256" key="11">
    <source>
        <dbReference type="ARBA" id="ARBA00034617"/>
    </source>
</evidence>